<gene>
    <name evidence="5" type="primary">gabD2</name>
    <name evidence="5" type="ORF">N869_17115</name>
</gene>
<dbReference type="Gene3D" id="3.40.309.10">
    <property type="entry name" value="Aldehyde Dehydrogenase, Chain A, domain 2"/>
    <property type="match status" value="1"/>
</dbReference>
<dbReference type="Pfam" id="PF00171">
    <property type="entry name" value="Aldedh"/>
    <property type="match status" value="1"/>
</dbReference>
<dbReference type="InterPro" id="IPR029510">
    <property type="entry name" value="Ald_DH_CS_GLU"/>
</dbReference>
<protein>
    <submittedName>
        <fullName evidence="5">Succinate-semialdehyde dehydrogenase</fullName>
    </submittedName>
</protein>
<feature type="domain" description="Aldehyde dehydrogenase" evidence="4">
    <location>
        <begin position="39"/>
        <end position="493"/>
    </location>
</feature>
<name>A0A0A0BQ91_9CELL</name>
<evidence type="ECO:0000313" key="5">
    <source>
        <dbReference type="EMBL" id="KGM09817.1"/>
    </source>
</evidence>
<dbReference type="GO" id="GO:0016620">
    <property type="term" value="F:oxidoreductase activity, acting on the aldehyde or oxo group of donors, NAD or NADP as acceptor"/>
    <property type="evidence" value="ECO:0007669"/>
    <property type="project" value="InterPro"/>
</dbReference>
<dbReference type="EMBL" id="AXCZ01000169">
    <property type="protein sequence ID" value="KGM09817.1"/>
    <property type="molecule type" value="Genomic_DNA"/>
</dbReference>
<keyword evidence="1 3" id="KW-0560">Oxidoreductase</keyword>
<dbReference type="PANTHER" id="PTHR11699">
    <property type="entry name" value="ALDEHYDE DEHYDROGENASE-RELATED"/>
    <property type="match status" value="1"/>
</dbReference>
<dbReference type="PROSITE" id="PS00687">
    <property type="entry name" value="ALDEHYDE_DEHYDR_GLU"/>
    <property type="match status" value="1"/>
</dbReference>
<sequence>MVTPVVVDPGAATTPEGVLDPDRVREWCRAVVTSPGAGTRVVLRPATGSRLAHVPVSAPDDVDSAVMRARLAGRLWARTPVAQRTAVLRRFHDLLLERCTQVLDLLQLETGKSRSAAYEEVADVAQSARYYAHRARRHLAARHPRGLVPGLTRVRVHRRPVGVVGVVAPFNYPLSLSVGDAVPALAAGNGVVVKPDPQTALSLLWAVSLAQEAGLPEGLVQVVVGDGDVGARLAERADHVVFTGSSAVGREVGATAGRRLVGATLELGGKNAAYVTEDVDPAVVAEGLVRACFSGTGQLCVSVERLVLHESVADEVLRELTVRVRALRLGGDLDYRADVGCLTGPHHLERVQRHVDQALSLGARVVTGAVHRPDVGPWFYEPTILADVPAGADVLAEETFGPVVTVHRVTDDVEAMQVVADTEFGLAVALWCRDVRRARRLAAAIDVGIVTVNDGYAAAWGSPGAPVGGVKASGLGRRHGREAVEAVTWTQTVAVQHGTFHGWGLARLYREPGHRWTAGFTRALRVMKAVRMP</sequence>
<dbReference type="AlphaFoldDB" id="A0A0A0BQ91"/>
<evidence type="ECO:0000256" key="2">
    <source>
        <dbReference type="PROSITE-ProRule" id="PRU10007"/>
    </source>
</evidence>
<feature type="active site" evidence="2">
    <location>
        <position position="266"/>
    </location>
</feature>
<dbReference type="RefSeq" id="WP_052105507.1">
    <property type="nucleotide sequence ID" value="NZ_AXCZ01000169.1"/>
</dbReference>
<comment type="similarity">
    <text evidence="3">Belongs to the aldehyde dehydrogenase family.</text>
</comment>
<dbReference type="Proteomes" id="UP000054314">
    <property type="component" value="Unassembled WGS sequence"/>
</dbReference>
<accession>A0A0A0BQ91</accession>
<evidence type="ECO:0000313" key="6">
    <source>
        <dbReference type="Proteomes" id="UP000054314"/>
    </source>
</evidence>
<dbReference type="Gene3D" id="3.40.605.10">
    <property type="entry name" value="Aldehyde Dehydrogenase, Chain A, domain 1"/>
    <property type="match status" value="1"/>
</dbReference>
<evidence type="ECO:0000259" key="4">
    <source>
        <dbReference type="Pfam" id="PF00171"/>
    </source>
</evidence>
<comment type="caution">
    <text evidence="5">The sequence shown here is derived from an EMBL/GenBank/DDBJ whole genome shotgun (WGS) entry which is preliminary data.</text>
</comment>
<dbReference type="InterPro" id="IPR016161">
    <property type="entry name" value="Ald_DH/histidinol_DH"/>
</dbReference>
<dbReference type="SUPFAM" id="SSF53720">
    <property type="entry name" value="ALDH-like"/>
    <property type="match status" value="1"/>
</dbReference>
<evidence type="ECO:0000256" key="3">
    <source>
        <dbReference type="RuleBase" id="RU003345"/>
    </source>
</evidence>
<organism evidence="5 6">
    <name type="scientific">Cellulomonas bogoriensis 69B4 = DSM 16987</name>
    <dbReference type="NCBI Taxonomy" id="1386082"/>
    <lineage>
        <taxon>Bacteria</taxon>
        <taxon>Bacillati</taxon>
        <taxon>Actinomycetota</taxon>
        <taxon>Actinomycetes</taxon>
        <taxon>Micrococcales</taxon>
        <taxon>Cellulomonadaceae</taxon>
        <taxon>Cellulomonas</taxon>
    </lineage>
</organism>
<dbReference type="InterPro" id="IPR016162">
    <property type="entry name" value="Ald_DH_N"/>
</dbReference>
<dbReference type="InterPro" id="IPR016163">
    <property type="entry name" value="Ald_DH_C"/>
</dbReference>
<proteinExistence type="inferred from homology"/>
<keyword evidence="6" id="KW-1185">Reference proteome</keyword>
<evidence type="ECO:0000256" key="1">
    <source>
        <dbReference type="ARBA" id="ARBA00023002"/>
    </source>
</evidence>
<reference evidence="5 6" key="1">
    <citation type="submission" date="2013-08" db="EMBL/GenBank/DDBJ databases">
        <title>Genome sequencing of Cellulomonas bogoriensis 69B4.</title>
        <authorList>
            <person name="Chen F."/>
            <person name="Li Y."/>
            <person name="Wang G."/>
        </authorList>
    </citation>
    <scope>NUCLEOTIDE SEQUENCE [LARGE SCALE GENOMIC DNA]</scope>
    <source>
        <strain evidence="5 6">69B4</strain>
    </source>
</reference>
<dbReference type="NCBIfam" id="NF006916">
    <property type="entry name" value="PRK09407.1"/>
    <property type="match status" value="1"/>
</dbReference>
<dbReference type="OrthoDB" id="6882680at2"/>
<dbReference type="InterPro" id="IPR015590">
    <property type="entry name" value="Aldehyde_DH_dom"/>
</dbReference>